<dbReference type="GO" id="GO:0001006">
    <property type="term" value="F:RNA polymerase III type 3 promoter sequence-specific DNA binding"/>
    <property type="evidence" value="ECO:0007669"/>
    <property type="project" value="TreeGrafter"/>
</dbReference>
<evidence type="ECO:0000256" key="6">
    <source>
        <dbReference type="ARBA" id="ARBA00023163"/>
    </source>
</evidence>
<dbReference type="GO" id="GO:0042795">
    <property type="term" value="P:snRNA transcription by RNA polymerase II"/>
    <property type="evidence" value="ECO:0007669"/>
    <property type="project" value="TreeGrafter"/>
</dbReference>
<gene>
    <name evidence="12" type="ORF">APLA_LOCUS2889</name>
</gene>
<feature type="compositionally biased region" description="Polar residues" evidence="11">
    <location>
        <begin position="29"/>
        <end position="41"/>
    </location>
</feature>
<evidence type="ECO:0000256" key="10">
    <source>
        <dbReference type="ARBA" id="ARBA00029606"/>
    </source>
</evidence>
<dbReference type="GO" id="GO:0019185">
    <property type="term" value="C:snRNA-activating protein complex"/>
    <property type="evidence" value="ECO:0007669"/>
    <property type="project" value="TreeGrafter"/>
</dbReference>
<dbReference type="EMBL" id="CADEBC010000208">
    <property type="protein sequence ID" value="CAB3226460.1"/>
    <property type="molecule type" value="Genomic_DNA"/>
</dbReference>
<dbReference type="GO" id="GO:0001046">
    <property type="term" value="F:core promoter sequence-specific DNA binding"/>
    <property type="evidence" value="ECO:0007669"/>
    <property type="project" value="TreeGrafter"/>
</dbReference>
<feature type="compositionally biased region" description="Basic residues" evidence="11">
    <location>
        <begin position="149"/>
        <end position="163"/>
    </location>
</feature>
<dbReference type="OrthoDB" id="46583at2759"/>
<dbReference type="GO" id="GO:0003681">
    <property type="term" value="F:bent DNA binding"/>
    <property type="evidence" value="ECO:0007669"/>
    <property type="project" value="TreeGrafter"/>
</dbReference>
<dbReference type="GO" id="GO:0000978">
    <property type="term" value="F:RNA polymerase II cis-regulatory region sequence-specific DNA binding"/>
    <property type="evidence" value="ECO:0007669"/>
    <property type="project" value="TreeGrafter"/>
</dbReference>
<dbReference type="GO" id="GO:0042796">
    <property type="term" value="P:snRNA transcription by RNA polymerase III"/>
    <property type="evidence" value="ECO:0007669"/>
    <property type="project" value="TreeGrafter"/>
</dbReference>
<feature type="compositionally biased region" description="Basic and acidic residues" evidence="11">
    <location>
        <begin position="1"/>
        <end position="28"/>
    </location>
</feature>
<keyword evidence="13" id="KW-1185">Reference proteome</keyword>
<evidence type="ECO:0000256" key="7">
    <source>
        <dbReference type="ARBA" id="ARBA00023242"/>
    </source>
</evidence>
<evidence type="ECO:0000256" key="1">
    <source>
        <dbReference type="ARBA" id="ARBA00004123"/>
    </source>
</evidence>
<evidence type="ECO:0000256" key="9">
    <source>
        <dbReference type="ARBA" id="ARBA00025958"/>
    </source>
</evidence>
<proteinExistence type="inferred from homology"/>
<comment type="function">
    <text evidence="8">Part of the SNAPc complex required for the transcription of both RNA polymerase II and III small-nuclear RNA genes. Binds to the proximal sequence element (PSE), a non-TATA-box basal promoter element common to these 2 types of genes. Recruits TBP and BRF2 to the U6 snRNA TATA box.</text>
</comment>
<protein>
    <recommendedName>
        <fullName evidence="3">snRNA-activating protein complex subunit 3</fullName>
    </recommendedName>
    <alternativeName>
        <fullName evidence="10">Small nuclear RNA-activating complex polypeptide 3</fullName>
    </alternativeName>
</protein>
<dbReference type="AlphaFoldDB" id="A0A8S0Z3J1"/>
<comment type="subcellular location">
    <subcellularLocation>
        <location evidence="1">Nucleus</location>
    </subcellularLocation>
</comment>
<keyword evidence="5" id="KW-0238">DNA-binding</keyword>
<dbReference type="GO" id="GO:0005634">
    <property type="term" value="C:nucleus"/>
    <property type="evidence" value="ECO:0007669"/>
    <property type="project" value="UniProtKB-SubCell"/>
</dbReference>
<dbReference type="Proteomes" id="UP000494106">
    <property type="component" value="Unassembled WGS sequence"/>
</dbReference>
<dbReference type="PANTHER" id="PTHR13421">
    <property type="entry name" value="SNRNA-ACTIVATING PROTEIN COMPLEX SUBUNIT 3"/>
    <property type="match status" value="1"/>
</dbReference>
<comment type="similarity">
    <text evidence="2">Belongs to the SNAPC3/SRD2 family.</text>
</comment>
<evidence type="ECO:0000256" key="5">
    <source>
        <dbReference type="ARBA" id="ARBA00023125"/>
    </source>
</evidence>
<evidence type="ECO:0000256" key="2">
    <source>
        <dbReference type="ARBA" id="ARBA00010410"/>
    </source>
</evidence>
<dbReference type="Pfam" id="PF12251">
    <property type="entry name" value="SNAPC3"/>
    <property type="match status" value="1"/>
</dbReference>
<dbReference type="InterPro" id="IPR022042">
    <property type="entry name" value="snRNA-activating_su3"/>
</dbReference>
<keyword evidence="6" id="KW-0804">Transcription</keyword>
<evidence type="ECO:0000256" key="4">
    <source>
        <dbReference type="ARBA" id="ARBA00023015"/>
    </source>
</evidence>
<keyword evidence="7" id="KW-0539">Nucleus</keyword>
<organism evidence="12 13">
    <name type="scientific">Arctia plantaginis</name>
    <name type="common">Wood tiger moth</name>
    <name type="synonym">Phalaena plantaginis</name>
    <dbReference type="NCBI Taxonomy" id="874455"/>
    <lineage>
        <taxon>Eukaryota</taxon>
        <taxon>Metazoa</taxon>
        <taxon>Ecdysozoa</taxon>
        <taxon>Arthropoda</taxon>
        <taxon>Hexapoda</taxon>
        <taxon>Insecta</taxon>
        <taxon>Pterygota</taxon>
        <taxon>Neoptera</taxon>
        <taxon>Endopterygota</taxon>
        <taxon>Lepidoptera</taxon>
        <taxon>Glossata</taxon>
        <taxon>Ditrysia</taxon>
        <taxon>Noctuoidea</taxon>
        <taxon>Erebidae</taxon>
        <taxon>Arctiinae</taxon>
        <taxon>Arctia</taxon>
    </lineage>
</organism>
<evidence type="ECO:0000313" key="13">
    <source>
        <dbReference type="Proteomes" id="UP000494106"/>
    </source>
</evidence>
<evidence type="ECO:0000256" key="3">
    <source>
        <dbReference type="ARBA" id="ARBA00013634"/>
    </source>
</evidence>
<evidence type="ECO:0000256" key="11">
    <source>
        <dbReference type="SAM" id="MobiDB-lite"/>
    </source>
</evidence>
<keyword evidence="4" id="KW-0805">Transcription regulation</keyword>
<accession>A0A8S0Z3J1</accession>
<feature type="compositionally biased region" description="Polar residues" evidence="11">
    <location>
        <begin position="133"/>
        <end position="146"/>
    </location>
</feature>
<evidence type="ECO:0000313" key="12">
    <source>
        <dbReference type="EMBL" id="CAB3226460.1"/>
    </source>
</evidence>
<dbReference type="PANTHER" id="PTHR13421:SF16">
    <property type="entry name" value="SNRNA-ACTIVATING PROTEIN COMPLEX SUBUNIT 3"/>
    <property type="match status" value="1"/>
</dbReference>
<reference evidence="12 13" key="1">
    <citation type="submission" date="2020-04" db="EMBL/GenBank/DDBJ databases">
        <authorList>
            <person name="Wallbank WR R."/>
            <person name="Pardo Diaz C."/>
            <person name="Kozak K."/>
            <person name="Martin S."/>
            <person name="Jiggins C."/>
            <person name="Moest M."/>
            <person name="Warren A I."/>
            <person name="Byers J.R.P. K."/>
            <person name="Montejo-Kovacevich G."/>
            <person name="Yen C E."/>
        </authorList>
    </citation>
    <scope>NUCLEOTIDE SEQUENCE [LARGE SCALE GENOMIC DNA]</scope>
</reference>
<feature type="region of interest" description="Disordered" evidence="11">
    <location>
        <begin position="1"/>
        <end position="41"/>
    </location>
</feature>
<comment type="caution">
    <text evidence="12">The sequence shown here is derived from an EMBL/GenBank/DDBJ whole genome shotgun (WGS) entry which is preliminary data.</text>
</comment>
<name>A0A8S0Z3J1_ARCPL</name>
<evidence type="ECO:0000256" key="8">
    <source>
        <dbReference type="ARBA" id="ARBA00025193"/>
    </source>
</evidence>
<sequence>MPRHPDMERALNFNEDHDDARPIPDNRRSNQIRPNNIMINPQSNKFENVPLHGHPEFLITLDNIYRSQLMAYLEAASEREVQELVQFCGFGMPIINRNPPVPNPSTNVEPPLAGEPGPSQARDSNDDDIAQPGPSTQIAQLRNSNIVKFGKRKKPKKSRKVKKQANTTNPNPPPPGFLTVSGCIASKGAKSSRPNILQELLEVDSDILIRIRMFKNFSWSENSNAGIPNGFLFIKDVFYVDKNQRSTVHVDSIRSCVEAHELGTFSKKDMRTCRLDELDFNLGQSDLYIHSTSCEHIIVFSQVRLLDRQDPNRMSDYPRKISSTEFNRETEVICFNCRAFRPQWIVSACARIQFHIGLYCDCCYKDILFDKNDQPLCKFQSLPYPEITVTNN</sequence>
<feature type="region of interest" description="Disordered" evidence="11">
    <location>
        <begin position="98"/>
        <end position="177"/>
    </location>
</feature>
<comment type="subunit">
    <text evidence="9">Part of the SNAPc complex composed of 5 subunits: SNAPC1, SNAPC2, SNAPC3, SNAPC4 and SNAPC5. SNAPC3 interacts with SNAPC1.</text>
</comment>